<name>A0ABR0FQ83_9PEZI</name>
<feature type="compositionally biased region" description="Basic and acidic residues" evidence="1">
    <location>
        <begin position="187"/>
        <end position="210"/>
    </location>
</feature>
<evidence type="ECO:0000313" key="2">
    <source>
        <dbReference type="EMBL" id="KAK4645174.1"/>
    </source>
</evidence>
<feature type="compositionally biased region" description="Polar residues" evidence="1">
    <location>
        <begin position="301"/>
        <end position="319"/>
    </location>
</feature>
<gene>
    <name evidence="2" type="ORF">QC761_000590</name>
</gene>
<feature type="region of interest" description="Disordered" evidence="1">
    <location>
        <begin position="292"/>
        <end position="384"/>
    </location>
</feature>
<evidence type="ECO:0000256" key="1">
    <source>
        <dbReference type="SAM" id="MobiDB-lite"/>
    </source>
</evidence>
<keyword evidence="3" id="KW-1185">Reference proteome</keyword>
<proteinExistence type="predicted"/>
<sequence>MELFPDLGAWLFRSVRRDTFAESPILAIQRLKLLPQPIGDSDKDVLVGAVLNLGSSLSHALHILLELLPEDKAGERLGEILCPTLGQLLACLQTTLSAFEDQTPTRQVSLRGGRLKHSRSESALRSAASLSKLTPRPLTPILMKRTPPETPKTPRPSEGVIHTRVVSSPLRCARPAANQTRSRHHRKDTEEFPRLHEDISTPHRQHEQKRQPPTPPASYRQEISGLQNALKSELRVQAAIRVAVDSLEFAEGQLQLVKEINQLHGGSFDLVQKNFYSGYNNLLLRALELEQLESERSSSRPVTSNDPSRSGHQRQQPSIHVSFPANMPTPPYNASSPLRAGMSRGNITVPARMPTSDSEGEIGSRQGMTRRNTIQGIKQENDQDFVRPAIKRRLSLAEELALAGDDSDSDYGHSGSENGDESATNMAGEASEEEASQQNESQADSDDDDGRYDSDHHGGGGEESSSSSNEFAMGEHDGRNDPTVKQAKYL</sequence>
<reference evidence="2 3" key="1">
    <citation type="journal article" date="2023" name="bioRxiv">
        <title>High-quality genome assemblies of four members of thePodospora anserinaspecies complex.</title>
        <authorList>
            <person name="Ament-Velasquez S.L."/>
            <person name="Vogan A.A."/>
            <person name="Wallerman O."/>
            <person name="Hartmann F."/>
            <person name="Gautier V."/>
            <person name="Silar P."/>
            <person name="Giraud T."/>
            <person name="Johannesson H."/>
        </authorList>
    </citation>
    <scope>NUCLEOTIDE SEQUENCE [LARGE SCALE GENOMIC DNA]</scope>
    <source>
        <strain evidence="2 3">CBS 112042</strain>
    </source>
</reference>
<feature type="compositionally biased region" description="Basic and acidic residues" evidence="1">
    <location>
        <begin position="473"/>
        <end position="482"/>
    </location>
</feature>
<dbReference type="Proteomes" id="UP001322138">
    <property type="component" value="Unassembled WGS sequence"/>
</dbReference>
<feature type="region of interest" description="Disordered" evidence="1">
    <location>
        <begin position="404"/>
        <end position="490"/>
    </location>
</feature>
<accession>A0ABR0FQ83</accession>
<feature type="compositionally biased region" description="Basic and acidic residues" evidence="1">
    <location>
        <begin position="451"/>
        <end position="460"/>
    </location>
</feature>
<feature type="compositionally biased region" description="Polar residues" evidence="1">
    <location>
        <begin position="366"/>
        <end position="378"/>
    </location>
</feature>
<feature type="compositionally biased region" description="Low complexity" evidence="1">
    <location>
        <begin position="121"/>
        <end position="131"/>
    </location>
</feature>
<organism evidence="2 3">
    <name type="scientific">Podospora bellae-mahoneyi</name>
    <dbReference type="NCBI Taxonomy" id="2093777"/>
    <lineage>
        <taxon>Eukaryota</taxon>
        <taxon>Fungi</taxon>
        <taxon>Dikarya</taxon>
        <taxon>Ascomycota</taxon>
        <taxon>Pezizomycotina</taxon>
        <taxon>Sordariomycetes</taxon>
        <taxon>Sordariomycetidae</taxon>
        <taxon>Sordariales</taxon>
        <taxon>Podosporaceae</taxon>
        <taxon>Podospora</taxon>
    </lineage>
</organism>
<dbReference type="EMBL" id="JAFFGZ010000004">
    <property type="protein sequence ID" value="KAK4645174.1"/>
    <property type="molecule type" value="Genomic_DNA"/>
</dbReference>
<evidence type="ECO:0000313" key="3">
    <source>
        <dbReference type="Proteomes" id="UP001322138"/>
    </source>
</evidence>
<feature type="region of interest" description="Disordered" evidence="1">
    <location>
        <begin position="111"/>
        <end position="220"/>
    </location>
</feature>
<dbReference type="GeneID" id="87890887"/>
<dbReference type="RefSeq" id="XP_062734150.1">
    <property type="nucleotide sequence ID" value="XM_062871827.1"/>
</dbReference>
<comment type="caution">
    <text evidence="2">The sequence shown here is derived from an EMBL/GenBank/DDBJ whole genome shotgun (WGS) entry which is preliminary data.</text>
</comment>
<protein>
    <submittedName>
        <fullName evidence="2">Uncharacterized protein</fullName>
    </submittedName>
</protein>